<dbReference type="RefSeq" id="XP_043168968.1">
    <property type="nucleotide sequence ID" value="XM_043313033.1"/>
</dbReference>
<reference evidence="1" key="1">
    <citation type="submission" date="2021-05" db="EMBL/GenBank/DDBJ databases">
        <authorList>
            <person name="Stam R."/>
        </authorList>
    </citation>
    <scope>NUCLEOTIDE SEQUENCE</scope>
    <source>
        <strain evidence="1">CS162</strain>
    </source>
</reference>
<name>A0A8J2I852_9PLEO</name>
<accession>A0A8J2I852</accession>
<dbReference type="AlphaFoldDB" id="A0A8J2I852"/>
<dbReference type="GeneID" id="67017190"/>
<dbReference type="EMBL" id="CAJRGZ010000019">
    <property type="protein sequence ID" value="CAG5159103.1"/>
    <property type="molecule type" value="Genomic_DNA"/>
</dbReference>
<comment type="caution">
    <text evidence="1">The sequence shown here is derived from an EMBL/GenBank/DDBJ whole genome shotgun (WGS) entry which is preliminary data.</text>
</comment>
<evidence type="ECO:0000313" key="2">
    <source>
        <dbReference type="Proteomes" id="UP000676310"/>
    </source>
</evidence>
<gene>
    <name evidence="1" type="ORF">ALTATR162_LOCUS5414</name>
</gene>
<sequence length="107" mass="12294">MTTEQLKRTAYASHLPSRHVSFSHTVQYKEYDDDSRQRTKWVTSAAGAPRDEASSAKPTFDYGTRLPEILLKEYIDEMICLGNAGLDELEEQLMLFLRGLPYAKDDY</sequence>
<dbReference type="Proteomes" id="UP000676310">
    <property type="component" value="Unassembled WGS sequence"/>
</dbReference>
<keyword evidence="2" id="KW-1185">Reference proteome</keyword>
<evidence type="ECO:0000313" key="1">
    <source>
        <dbReference type="EMBL" id="CAG5159103.1"/>
    </source>
</evidence>
<proteinExistence type="predicted"/>
<organism evidence="1 2">
    <name type="scientific">Alternaria atra</name>
    <dbReference type="NCBI Taxonomy" id="119953"/>
    <lineage>
        <taxon>Eukaryota</taxon>
        <taxon>Fungi</taxon>
        <taxon>Dikarya</taxon>
        <taxon>Ascomycota</taxon>
        <taxon>Pezizomycotina</taxon>
        <taxon>Dothideomycetes</taxon>
        <taxon>Pleosporomycetidae</taxon>
        <taxon>Pleosporales</taxon>
        <taxon>Pleosporineae</taxon>
        <taxon>Pleosporaceae</taxon>
        <taxon>Alternaria</taxon>
        <taxon>Alternaria sect. Ulocladioides</taxon>
    </lineage>
</organism>
<protein>
    <submittedName>
        <fullName evidence="1">Uncharacterized protein</fullName>
    </submittedName>
</protein>